<keyword evidence="14" id="KW-1185">Reference proteome</keyword>
<evidence type="ECO:0000256" key="12">
    <source>
        <dbReference type="PIRSR" id="PIRSR605002-3"/>
    </source>
</evidence>
<evidence type="ECO:0000256" key="13">
    <source>
        <dbReference type="RuleBase" id="RU361118"/>
    </source>
</evidence>
<dbReference type="InterPro" id="IPR023214">
    <property type="entry name" value="HAD_sf"/>
</dbReference>
<dbReference type="InterPro" id="IPR036412">
    <property type="entry name" value="HAD-like_sf"/>
</dbReference>
<dbReference type="Proteomes" id="UP000095280">
    <property type="component" value="Unplaced"/>
</dbReference>
<dbReference type="SFLD" id="SFLDG01140">
    <property type="entry name" value="C2.B:_Phosphomannomutase_and_P"/>
    <property type="match status" value="1"/>
</dbReference>
<evidence type="ECO:0000313" key="14">
    <source>
        <dbReference type="Proteomes" id="UP000095280"/>
    </source>
</evidence>
<dbReference type="UniPathway" id="UPA00126">
    <property type="reaction ID" value="UER00424"/>
</dbReference>
<feature type="binding site" evidence="12">
    <location>
        <position position="239"/>
    </location>
    <ligand>
        <name>Mg(2+)</name>
        <dbReference type="ChEBI" id="CHEBI:18420"/>
        <label>1</label>
    </ligand>
</feature>
<evidence type="ECO:0000256" key="5">
    <source>
        <dbReference type="ARBA" id="ARBA00012730"/>
    </source>
</evidence>
<comment type="catalytic activity">
    <reaction evidence="13">
        <text>alpha-D-mannose 1-phosphate = D-mannose 6-phosphate</text>
        <dbReference type="Rhea" id="RHEA:11140"/>
        <dbReference type="ChEBI" id="CHEBI:58409"/>
        <dbReference type="ChEBI" id="CHEBI:58735"/>
        <dbReference type="EC" id="5.4.2.8"/>
    </reaction>
</comment>
<dbReference type="GO" id="GO:0046872">
    <property type="term" value="F:metal ion binding"/>
    <property type="evidence" value="ECO:0007669"/>
    <property type="project" value="UniProtKB-KW"/>
</dbReference>
<comment type="function">
    <text evidence="13">Involved in the synthesis of the GDP-mannose and dolichol-phosphate-mannose required for a number of critical mannosyl transfer reactions.</text>
</comment>
<dbReference type="Gene3D" id="3.30.1240.20">
    <property type="match status" value="1"/>
</dbReference>
<dbReference type="Gene3D" id="3.40.50.1000">
    <property type="entry name" value="HAD superfamily/HAD-like"/>
    <property type="match status" value="1"/>
</dbReference>
<dbReference type="AlphaFoldDB" id="A0A1I8HJG2"/>
<comment type="subcellular location">
    <subcellularLocation>
        <location evidence="1 13">Cytoplasm</location>
    </subcellularLocation>
</comment>
<evidence type="ECO:0000256" key="10">
    <source>
        <dbReference type="PIRSR" id="PIRSR605002-1"/>
    </source>
</evidence>
<comment type="similarity">
    <text evidence="3 13">Belongs to the eukaryotic PMM family.</text>
</comment>
<feature type="binding site" evidence="11">
    <location>
        <position position="200"/>
    </location>
    <ligand>
        <name>alpha-D-mannose 1-phosphate</name>
        <dbReference type="ChEBI" id="CHEBI:58409"/>
    </ligand>
</feature>
<feature type="binding site" evidence="12">
    <location>
        <position position="244"/>
    </location>
    <ligand>
        <name>Mg(2+)</name>
        <dbReference type="ChEBI" id="CHEBI:18420"/>
        <label>1</label>
    </ligand>
</feature>
<evidence type="ECO:0000256" key="8">
    <source>
        <dbReference type="ARBA" id="ARBA00022842"/>
    </source>
</evidence>
<dbReference type="NCBIfam" id="TIGR01484">
    <property type="entry name" value="HAD-SF-IIB"/>
    <property type="match status" value="1"/>
</dbReference>
<dbReference type="WBParaSite" id="maker-uti_cns_0006590-snap-gene-0.10-mRNA-1">
    <property type="protein sequence ID" value="maker-uti_cns_0006590-snap-gene-0.10-mRNA-1"/>
    <property type="gene ID" value="maker-uti_cns_0006590-snap-gene-0.10"/>
</dbReference>
<accession>A0A1I8HJG2</accession>
<dbReference type="PANTHER" id="PTHR10466">
    <property type="entry name" value="PHOSPHOMANNOMUTASE"/>
    <property type="match status" value="1"/>
</dbReference>
<comment type="pathway">
    <text evidence="2 13">Nucleotide-sugar biosynthesis; GDP-alpha-D-mannose biosynthesis; alpha-D-mannose 1-phosphate from D-fructose 6-phosphate: step 2/2.</text>
</comment>
<dbReference type="InterPro" id="IPR043169">
    <property type="entry name" value="PMM_cap"/>
</dbReference>
<evidence type="ECO:0000256" key="7">
    <source>
        <dbReference type="ARBA" id="ARBA00022723"/>
    </source>
</evidence>
<feature type="binding site" evidence="11">
    <location>
        <position position="34"/>
    </location>
    <ligand>
        <name>alpha-D-mannose 1-phosphate</name>
        <dbReference type="ChEBI" id="CHEBI:58409"/>
    </ligand>
</feature>
<evidence type="ECO:0000256" key="1">
    <source>
        <dbReference type="ARBA" id="ARBA00004496"/>
    </source>
</evidence>
<feature type="active site" description="Proton donor/acceptor" evidence="10">
    <location>
        <position position="27"/>
    </location>
</feature>
<evidence type="ECO:0000256" key="2">
    <source>
        <dbReference type="ARBA" id="ARBA00004699"/>
    </source>
</evidence>
<evidence type="ECO:0000313" key="15">
    <source>
        <dbReference type="WBParaSite" id="maker-uti_cns_0006590-snap-gene-0.10-mRNA-1"/>
    </source>
</evidence>
<name>A0A1I8HJG2_9PLAT</name>
<evidence type="ECO:0000256" key="3">
    <source>
        <dbReference type="ARBA" id="ARBA00009736"/>
    </source>
</evidence>
<dbReference type="FunFam" id="3.30.1240.20:FF:000001">
    <property type="entry name" value="Phosphomannomutase"/>
    <property type="match status" value="1"/>
</dbReference>
<keyword evidence="7 12" id="KW-0479">Metal-binding</keyword>
<dbReference type="SFLD" id="SFLDG01143">
    <property type="entry name" value="C2.B.3:_Phosphomannomutase_Lik"/>
    <property type="match status" value="1"/>
</dbReference>
<feature type="binding site" evidence="12">
    <location>
        <position position="241"/>
    </location>
    <ligand>
        <name>Mg(2+)</name>
        <dbReference type="ChEBI" id="CHEBI:18420"/>
        <label>1</label>
    </ligand>
</feature>
<sequence>SSLQCYSERSPIKMSRREDILCLFDVDGTLTKPRQSITPDMAQFLIDLSAKVPLAVVGGSDLSKVQEQLGGDFKESQLGLSFEYVFVENGLMAYKLGGELIGKESILNFLGEQRLQEFINFCLRYIADLDIPVKRGTFIEFRNGMLNVSPIGRNCSQSERDAFVEYDKERGIRAAFVEALRRQFDKYGLVFSIGGQISIDAFPAGWDKRYCLRFVKDRFKEIHFFGDKTLPGGNDYEIYEDPLTTGHQVTSPEDTRDQLTKMFLQG</sequence>
<evidence type="ECO:0000256" key="6">
    <source>
        <dbReference type="ARBA" id="ARBA00022490"/>
    </source>
</evidence>
<dbReference type="GO" id="GO:0004615">
    <property type="term" value="F:phosphomannomutase activity"/>
    <property type="evidence" value="ECO:0007669"/>
    <property type="project" value="UniProtKB-EC"/>
</dbReference>
<evidence type="ECO:0000256" key="4">
    <source>
        <dbReference type="ARBA" id="ARBA00011738"/>
    </source>
</evidence>
<dbReference type="InterPro" id="IPR006379">
    <property type="entry name" value="HAD-SF_hydro_IIB"/>
</dbReference>
<keyword evidence="9 13" id="KW-0413">Isomerase</keyword>
<dbReference type="GO" id="GO:0006487">
    <property type="term" value="P:protein N-linked glycosylation"/>
    <property type="evidence" value="ECO:0007669"/>
    <property type="project" value="TreeGrafter"/>
</dbReference>
<dbReference type="Pfam" id="PF03332">
    <property type="entry name" value="PMM"/>
    <property type="match status" value="1"/>
</dbReference>
<organism evidence="14 15">
    <name type="scientific">Macrostomum lignano</name>
    <dbReference type="NCBI Taxonomy" id="282301"/>
    <lineage>
        <taxon>Eukaryota</taxon>
        <taxon>Metazoa</taxon>
        <taxon>Spiralia</taxon>
        <taxon>Lophotrochozoa</taxon>
        <taxon>Platyhelminthes</taxon>
        <taxon>Rhabditophora</taxon>
        <taxon>Macrostomorpha</taxon>
        <taxon>Macrostomida</taxon>
        <taxon>Macrostomidae</taxon>
        <taxon>Macrostomum</taxon>
    </lineage>
</organism>
<dbReference type="SUPFAM" id="SSF56784">
    <property type="entry name" value="HAD-like"/>
    <property type="match status" value="1"/>
</dbReference>
<dbReference type="EC" id="5.4.2.8" evidence="5 13"/>
<dbReference type="InterPro" id="IPR005002">
    <property type="entry name" value="PMM"/>
</dbReference>
<feature type="binding site" evidence="11">
    <location>
        <position position="142"/>
    </location>
    <ligand>
        <name>alpha-D-mannose 1-phosphate</name>
        <dbReference type="ChEBI" id="CHEBI:58409"/>
    </ligand>
</feature>
<dbReference type="GO" id="GO:0006013">
    <property type="term" value="P:mannose metabolic process"/>
    <property type="evidence" value="ECO:0007669"/>
    <property type="project" value="TreeGrafter"/>
</dbReference>
<dbReference type="SFLD" id="SFLDS00003">
    <property type="entry name" value="Haloacid_Dehalogenase"/>
    <property type="match status" value="1"/>
</dbReference>
<feature type="binding site" evidence="11">
    <location>
        <position position="198"/>
    </location>
    <ligand>
        <name>alpha-D-mannose 1-phosphate</name>
        <dbReference type="ChEBI" id="CHEBI:58409"/>
    </ligand>
</feature>
<feature type="binding site" evidence="11">
    <location>
        <position position="160"/>
    </location>
    <ligand>
        <name>alpha-D-mannose 1-phosphate</name>
        <dbReference type="ChEBI" id="CHEBI:58409"/>
    </ligand>
</feature>
<keyword evidence="8 12" id="KW-0460">Magnesium</keyword>
<comment type="cofactor">
    <cofactor evidence="12">
        <name>Mg(2+)</name>
        <dbReference type="ChEBI" id="CHEBI:18420"/>
    </cofactor>
</comment>
<dbReference type="CDD" id="cd02585">
    <property type="entry name" value="HAD_PMM"/>
    <property type="match status" value="1"/>
</dbReference>
<feature type="binding site" evidence="11">
    <location>
        <position position="153"/>
    </location>
    <ligand>
        <name>alpha-D-mannose 1-phosphate</name>
        <dbReference type="ChEBI" id="CHEBI:58409"/>
    </ligand>
</feature>
<comment type="subunit">
    <text evidence="4 13">Homodimer.</text>
</comment>
<reference evidence="15" key="1">
    <citation type="submission" date="2016-11" db="UniProtKB">
        <authorList>
            <consortium name="WormBaseParasite"/>
        </authorList>
    </citation>
    <scope>IDENTIFICATION</scope>
</reference>
<keyword evidence="6 13" id="KW-0963">Cytoplasm</keyword>
<dbReference type="SFLD" id="SFLDF00445">
    <property type="entry name" value="alpha-phosphomannomutase"/>
    <property type="match status" value="1"/>
</dbReference>
<evidence type="ECO:0000256" key="9">
    <source>
        <dbReference type="ARBA" id="ARBA00023235"/>
    </source>
</evidence>
<dbReference type="GO" id="GO:0005829">
    <property type="term" value="C:cytosol"/>
    <property type="evidence" value="ECO:0007669"/>
    <property type="project" value="TreeGrafter"/>
</dbReference>
<feature type="binding site" evidence="12">
    <location>
        <position position="27"/>
    </location>
    <ligand>
        <name>Mg(2+)</name>
        <dbReference type="ChEBI" id="CHEBI:18420"/>
        <label>1</label>
    </ligand>
</feature>
<proteinExistence type="inferred from homology"/>
<feature type="binding site" evidence="12">
    <location>
        <position position="25"/>
    </location>
    <ligand>
        <name>Mg(2+)</name>
        <dbReference type="ChEBI" id="CHEBI:18420"/>
        <label>1</label>
    </ligand>
</feature>
<feature type="active site" description="Nucleophile" evidence="10">
    <location>
        <position position="25"/>
    </location>
</feature>
<protein>
    <recommendedName>
        <fullName evidence="5 13">Phosphomannomutase</fullName>
        <ecNumber evidence="5 13">5.4.2.8</ecNumber>
    </recommendedName>
</protein>
<dbReference type="PANTHER" id="PTHR10466:SF0">
    <property type="entry name" value="PHOSPHOMANNOMUTASE"/>
    <property type="match status" value="1"/>
</dbReference>
<dbReference type="GO" id="GO:0009298">
    <property type="term" value="P:GDP-mannose biosynthetic process"/>
    <property type="evidence" value="ECO:0007669"/>
    <property type="project" value="UniProtKB-UniPathway"/>
</dbReference>
<feature type="binding site" evidence="12">
    <location>
        <position position="227"/>
    </location>
    <ligand>
        <name>Mg(2+)</name>
        <dbReference type="ChEBI" id="CHEBI:18420"/>
        <label>1</label>
    </ligand>
</feature>
<evidence type="ECO:0000256" key="11">
    <source>
        <dbReference type="PIRSR" id="PIRSR605002-2"/>
    </source>
</evidence>